<proteinExistence type="predicted"/>
<dbReference type="InterPro" id="IPR036397">
    <property type="entry name" value="RNaseH_sf"/>
</dbReference>
<dbReference type="EMBL" id="LAZR01003618">
    <property type="protein sequence ID" value="KKN16396.1"/>
    <property type="molecule type" value="Genomic_DNA"/>
</dbReference>
<accession>A0A0F9QTG4</accession>
<comment type="caution">
    <text evidence="2">The sequence shown here is derived from an EMBL/GenBank/DDBJ whole genome shotgun (WGS) entry which is preliminary data.</text>
</comment>
<dbReference type="Pfam" id="PF00929">
    <property type="entry name" value="RNase_T"/>
    <property type="match status" value="1"/>
</dbReference>
<feature type="domain" description="Exonuclease" evidence="1">
    <location>
        <begin position="29"/>
        <end position="206"/>
    </location>
</feature>
<dbReference type="SMART" id="SM00479">
    <property type="entry name" value="EXOIII"/>
    <property type="match status" value="1"/>
</dbReference>
<dbReference type="CDD" id="cd06127">
    <property type="entry name" value="DEDDh"/>
    <property type="match status" value="1"/>
</dbReference>
<sequence length="208" mass="23863">MLKDHNKCLNGKIDESRVANKAKNVNYHKVAVIDLETTGLKPIRDLILEIGIIELNLVNGEIKVIFESFVKEPKFGEAHRKSWIFNNSDIIFEDIENAPSLGFFKTIINSIFNKYPLTAFNKSFDFGFLKARGFSIQKELPCIMRSATNVCRVSFPNGRKGYKFPTCQEAWDFFFPNINCVEKHRAADDAILEAKILFELYSRGQFPI</sequence>
<protein>
    <recommendedName>
        <fullName evidence="1">Exonuclease domain-containing protein</fullName>
    </recommendedName>
</protein>
<dbReference type="InterPro" id="IPR012337">
    <property type="entry name" value="RNaseH-like_sf"/>
</dbReference>
<dbReference type="SUPFAM" id="SSF53098">
    <property type="entry name" value="Ribonuclease H-like"/>
    <property type="match status" value="1"/>
</dbReference>
<name>A0A0F9QTG4_9ZZZZ</name>
<reference evidence="2" key="1">
    <citation type="journal article" date="2015" name="Nature">
        <title>Complex archaea that bridge the gap between prokaryotes and eukaryotes.</title>
        <authorList>
            <person name="Spang A."/>
            <person name="Saw J.H."/>
            <person name="Jorgensen S.L."/>
            <person name="Zaremba-Niedzwiedzka K."/>
            <person name="Martijn J."/>
            <person name="Lind A.E."/>
            <person name="van Eijk R."/>
            <person name="Schleper C."/>
            <person name="Guy L."/>
            <person name="Ettema T.J."/>
        </authorList>
    </citation>
    <scope>NUCLEOTIDE SEQUENCE</scope>
</reference>
<evidence type="ECO:0000313" key="2">
    <source>
        <dbReference type="EMBL" id="KKN16396.1"/>
    </source>
</evidence>
<dbReference type="Gene3D" id="3.30.420.10">
    <property type="entry name" value="Ribonuclease H-like superfamily/Ribonuclease H"/>
    <property type="match status" value="1"/>
</dbReference>
<gene>
    <name evidence="2" type="ORF">LCGC14_0976350</name>
</gene>
<dbReference type="GO" id="GO:0003676">
    <property type="term" value="F:nucleic acid binding"/>
    <property type="evidence" value="ECO:0007669"/>
    <property type="project" value="InterPro"/>
</dbReference>
<dbReference type="InterPro" id="IPR013520">
    <property type="entry name" value="Ribonucl_H"/>
</dbReference>
<evidence type="ECO:0000259" key="1">
    <source>
        <dbReference type="SMART" id="SM00479"/>
    </source>
</evidence>
<organism evidence="2">
    <name type="scientific">marine sediment metagenome</name>
    <dbReference type="NCBI Taxonomy" id="412755"/>
    <lineage>
        <taxon>unclassified sequences</taxon>
        <taxon>metagenomes</taxon>
        <taxon>ecological metagenomes</taxon>
    </lineage>
</organism>
<dbReference type="AlphaFoldDB" id="A0A0F9QTG4"/>